<dbReference type="KEGG" id="pnl:PNK_0536"/>
<protein>
    <submittedName>
        <fullName evidence="1">Uncharacterized protein</fullName>
    </submittedName>
</protein>
<dbReference type="PATRIC" id="fig|389348.3.peg.590"/>
<dbReference type="RefSeq" id="WP_059060131.1">
    <property type="nucleotide sequence ID" value="NZ_LN879502.1"/>
</dbReference>
<organism evidence="1 2">
    <name type="scientific">Candidatus Protochlamydia naegleriophila</name>
    <dbReference type="NCBI Taxonomy" id="389348"/>
    <lineage>
        <taxon>Bacteria</taxon>
        <taxon>Pseudomonadati</taxon>
        <taxon>Chlamydiota</taxon>
        <taxon>Chlamydiia</taxon>
        <taxon>Parachlamydiales</taxon>
        <taxon>Parachlamydiaceae</taxon>
        <taxon>Candidatus Protochlamydia</taxon>
    </lineage>
</organism>
<dbReference type="AlphaFoldDB" id="A0A0U5JBJ7"/>
<keyword evidence="2" id="KW-1185">Reference proteome</keyword>
<sequence length="230" mass="27335">MVAFCNNEKYYLHSSIVSEQKFSVCKVKKIRKTSVEATDRGIQLLCKGFDYHVKSLGSLEQKLRKMRKKKELLGWVIASMRTYHSIFERMYDSMLEDRHATAPYSFEFDNNPMFRCFYQQFLANPDSYLQLSRLVIDEASFDDPIHQLISRYDRREANLYKSRDFYLSAIREIHIEGQREPILSYDFIKSIRDGLIRHQHQKEEVNRDLAISDELNMDELLKLMQGHSLN</sequence>
<gene>
    <name evidence="1" type="ORF">PNK_0536</name>
</gene>
<dbReference type="EMBL" id="LN879502">
    <property type="protein sequence ID" value="CUI16164.1"/>
    <property type="molecule type" value="Genomic_DNA"/>
</dbReference>
<evidence type="ECO:0000313" key="1">
    <source>
        <dbReference type="EMBL" id="CUI16164.1"/>
    </source>
</evidence>
<reference evidence="2" key="1">
    <citation type="submission" date="2015-09" db="EMBL/GenBank/DDBJ databases">
        <authorList>
            <person name="Bertelli C."/>
        </authorList>
    </citation>
    <scope>NUCLEOTIDE SEQUENCE [LARGE SCALE GENOMIC DNA]</scope>
    <source>
        <strain evidence="2">KNic</strain>
    </source>
</reference>
<dbReference type="STRING" id="389348.PNK_0536"/>
<evidence type="ECO:0000313" key="2">
    <source>
        <dbReference type="Proteomes" id="UP000069902"/>
    </source>
</evidence>
<accession>A0A0U5JBJ7</accession>
<name>A0A0U5JBJ7_9BACT</name>
<proteinExistence type="predicted"/>
<dbReference type="Proteomes" id="UP000069902">
    <property type="component" value="Chromosome cPNK"/>
</dbReference>
<dbReference type="InParanoid" id="A0A0U5JBJ7"/>